<dbReference type="PROSITE" id="PS00065">
    <property type="entry name" value="D_2_HYDROXYACID_DH_1"/>
    <property type="match status" value="1"/>
</dbReference>
<dbReference type="InterPro" id="IPR029752">
    <property type="entry name" value="D-isomer_DH_CS1"/>
</dbReference>
<comment type="function">
    <text evidence="1">Catalyzes the reversible oxidation of 3-phospho-D-glycerate to 3-phosphonooxypyruvate, the first step of the phosphorylated L-serine biosynthesis pathway. Also catalyzes the reversible oxidation of 2-hydroxyglutarate to 2-oxoglutarate.</text>
</comment>
<dbReference type="GO" id="GO:0006564">
    <property type="term" value="P:L-serine biosynthetic process"/>
    <property type="evidence" value="ECO:0007669"/>
    <property type="project" value="UniProtKB-ARBA"/>
</dbReference>
<dbReference type="EMBL" id="CP081869">
    <property type="protein sequence ID" value="QZO02234.1"/>
    <property type="molecule type" value="Genomic_DNA"/>
</dbReference>
<comment type="pathway">
    <text evidence="2">Amino-acid biosynthesis; L-serine biosynthesis; L-serine from 3-phospho-D-glycerate: step 1/3.</text>
</comment>
<dbReference type="InterPro" id="IPR050223">
    <property type="entry name" value="D-isomer_2-hydroxyacid_DH"/>
</dbReference>
<dbReference type="InterPro" id="IPR045865">
    <property type="entry name" value="ACT-like_dom_sf"/>
</dbReference>
<dbReference type="GO" id="GO:0004617">
    <property type="term" value="F:phosphoglycerate dehydrogenase activity"/>
    <property type="evidence" value="ECO:0007669"/>
    <property type="project" value="UniProtKB-EC"/>
</dbReference>
<feature type="domain" description="ACT" evidence="13">
    <location>
        <begin position="341"/>
        <end position="414"/>
    </location>
</feature>
<dbReference type="InterPro" id="IPR006139">
    <property type="entry name" value="D-isomer_2_OHA_DH_cat_dom"/>
</dbReference>
<dbReference type="PROSITE" id="PS00671">
    <property type="entry name" value="D_2_HYDROXYACID_DH_3"/>
    <property type="match status" value="1"/>
</dbReference>
<dbReference type="PROSITE" id="PS00670">
    <property type="entry name" value="D_2_HYDROXYACID_DH_2"/>
    <property type="match status" value="1"/>
</dbReference>
<dbReference type="PROSITE" id="PS51671">
    <property type="entry name" value="ACT"/>
    <property type="match status" value="1"/>
</dbReference>
<evidence type="ECO:0000256" key="10">
    <source>
        <dbReference type="ARBA" id="ARBA00048126"/>
    </source>
</evidence>
<evidence type="ECO:0000256" key="2">
    <source>
        <dbReference type="ARBA" id="ARBA00005216"/>
    </source>
</evidence>
<evidence type="ECO:0000256" key="12">
    <source>
        <dbReference type="RuleBase" id="RU003719"/>
    </source>
</evidence>
<reference evidence="14" key="1">
    <citation type="submission" date="2021-08" db="EMBL/GenBank/DDBJ databases">
        <authorList>
            <person name="Zhang H."/>
            <person name="Xu M."/>
            <person name="Yu Z."/>
            <person name="Yang L."/>
            <person name="Cai Y."/>
        </authorList>
    </citation>
    <scope>NUCLEOTIDE SEQUENCE</scope>
    <source>
        <strain evidence="14">CHL1</strain>
    </source>
</reference>
<dbReference type="SUPFAM" id="SSF55021">
    <property type="entry name" value="ACT-like"/>
    <property type="match status" value="1"/>
</dbReference>
<dbReference type="Pfam" id="PF02826">
    <property type="entry name" value="2-Hacid_dh_C"/>
    <property type="match status" value="1"/>
</dbReference>
<evidence type="ECO:0000256" key="8">
    <source>
        <dbReference type="ARBA" id="ARBA00023027"/>
    </source>
</evidence>
<dbReference type="NCBIfam" id="NF008759">
    <property type="entry name" value="PRK11790.1"/>
    <property type="match status" value="1"/>
</dbReference>
<evidence type="ECO:0000256" key="11">
    <source>
        <dbReference type="ARBA" id="ARBA00048731"/>
    </source>
</evidence>
<dbReference type="PANTHER" id="PTHR10996">
    <property type="entry name" value="2-HYDROXYACID DEHYDROGENASE-RELATED"/>
    <property type="match status" value="1"/>
</dbReference>
<evidence type="ECO:0000256" key="9">
    <source>
        <dbReference type="ARBA" id="ARBA00030455"/>
    </source>
</evidence>
<evidence type="ECO:0000313" key="15">
    <source>
        <dbReference type="Proteomes" id="UP000825701"/>
    </source>
</evidence>
<evidence type="ECO:0000256" key="4">
    <source>
        <dbReference type="ARBA" id="ARBA00013001"/>
    </source>
</evidence>
<gene>
    <name evidence="14" type="primary">serA</name>
    <name evidence="14" type="ORF">K6K41_02025</name>
</gene>
<dbReference type="FunFam" id="3.40.50.720:FF:000041">
    <property type="entry name" value="D-3-phosphoglycerate dehydrogenase"/>
    <property type="match status" value="1"/>
</dbReference>
<evidence type="ECO:0000259" key="13">
    <source>
        <dbReference type="PROSITE" id="PS51671"/>
    </source>
</evidence>
<evidence type="ECO:0000256" key="3">
    <source>
        <dbReference type="ARBA" id="ARBA00005854"/>
    </source>
</evidence>
<name>A0A9E6RCB9_9HYPH</name>
<comment type="similarity">
    <text evidence="3 12">Belongs to the D-isomer specific 2-hydroxyacid dehydrogenase family.</text>
</comment>
<dbReference type="KEGG" id="cmet:K6K41_02025"/>
<dbReference type="SUPFAM" id="SSF51735">
    <property type="entry name" value="NAD(P)-binding Rossmann-fold domains"/>
    <property type="match status" value="1"/>
</dbReference>
<dbReference type="InterPro" id="IPR036291">
    <property type="entry name" value="NAD(P)-bd_dom_sf"/>
</dbReference>
<comment type="catalytic activity">
    <reaction evidence="10">
        <text>(R)-2-hydroxyglutarate + NAD(+) = 2-oxoglutarate + NADH + H(+)</text>
        <dbReference type="Rhea" id="RHEA:49612"/>
        <dbReference type="ChEBI" id="CHEBI:15378"/>
        <dbReference type="ChEBI" id="CHEBI:15801"/>
        <dbReference type="ChEBI" id="CHEBI:16810"/>
        <dbReference type="ChEBI" id="CHEBI:57540"/>
        <dbReference type="ChEBI" id="CHEBI:57945"/>
        <dbReference type="EC" id="1.1.1.399"/>
    </reaction>
</comment>
<proteinExistence type="inferred from homology"/>
<dbReference type="RefSeq" id="WP_261405618.1">
    <property type="nucleotide sequence ID" value="NZ_CP081869.1"/>
</dbReference>
<keyword evidence="15" id="KW-1185">Reference proteome</keyword>
<dbReference type="Pfam" id="PF00389">
    <property type="entry name" value="2-Hacid_dh"/>
    <property type="match status" value="1"/>
</dbReference>
<dbReference type="InterPro" id="IPR002912">
    <property type="entry name" value="ACT_dom"/>
</dbReference>
<dbReference type="Gene3D" id="3.30.70.260">
    <property type="match status" value="1"/>
</dbReference>
<protein>
    <recommendedName>
        <fullName evidence="6">D-3-phosphoglycerate dehydrogenase</fullName>
        <ecNumber evidence="4">1.1.1.399</ecNumber>
        <ecNumber evidence="5">1.1.1.95</ecNumber>
    </recommendedName>
    <alternativeName>
        <fullName evidence="9">2-oxoglutarate reductase</fullName>
    </alternativeName>
</protein>
<keyword evidence="7 12" id="KW-0560">Oxidoreductase</keyword>
<dbReference type="EC" id="1.1.1.95" evidence="5"/>
<dbReference type="InterPro" id="IPR054480">
    <property type="entry name" value="AHAS_small-like_ACT"/>
</dbReference>
<dbReference type="CDD" id="cd04901">
    <property type="entry name" value="ACT_3PGDH"/>
    <property type="match status" value="1"/>
</dbReference>
<dbReference type="GO" id="GO:0051287">
    <property type="term" value="F:NAD binding"/>
    <property type="evidence" value="ECO:0007669"/>
    <property type="project" value="InterPro"/>
</dbReference>
<dbReference type="InterPro" id="IPR029753">
    <property type="entry name" value="D-isomer_DH_CS"/>
</dbReference>
<dbReference type="Gene3D" id="3.40.50.720">
    <property type="entry name" value="NAD(P)-binding Rossmann-like Domain"/>
    <property type="match status" value="2"/>
</dbReference>
<dbReference type="InterPro" id="IPR006140">
    <property type="entry name" value="D-isomer_DH_NAD-bd"/>
</dbReference>
<sequence length="420" mass="44186">MRETGSRHASSDVSVVLTENIAPSAAKAFLLAGFGDVVRLTGAVTPANQTEARSANVLGIRSRTRIDIGLLDIASGLLAVGCFSVGTNQVDLAAARARGIPVFNAPFSNTRSVAELTIGEIVMLLRRIPQRSISAHGGGWDKSADGSFEVRGKTLGIVGYGNIGAQLSNLAEAMGMRVIFFDLTDKLRHGNTEPADSLDALLAASDVVSLHVPETPATAGLMDAGRIGAMKPGSCLINNSRGTVVDLDALADALRRGHLHGAAVDVFPVEPKSNNERFRSPLQGLENVILTPHIGGSTEEAQDRIGAEVARKLIDYVETGSTLGAVNFPQVQIPPGNGGARFVHVHHNVPGVLGRINAAFAKRSVNVSSQFLQTDGDLGYVVIEADAEPADQTAILHDLRTIEGTVRGRLIRDGAIARSR</sequence>
<comment type="catalytic activity">
    <reaction evidence="11">
        <text>(2R)-3-phosphoglycerate + NAD(+) = 3-phosphooxypyruvate + NADH + H(+)</text>
        <dbReference type="Rhea" id="RHEA:12641"/>
        <dbReference type="ChEBI" id="CHEBI:15378"/>
        <dbReference type="ChEBI" id="CHEBI:18110"/>
        <dbReference type="ChEBI" id="CHEBI:57540"/>
        <dbReference type="ChEBI" id="CHEBI:57945"/>
        <dbReference type="ChEBI" id="CHEBI:58272"/>
        <dbReference type="EC" id="1.1.1.95"/>
    </reaction>
</comment>
<dbReference type="GO" id="GO:0047545">
    <property type="term" value="F:(S)-2-hydroxyglutarate dehydrogenase activity"/>
    <property type="evidence" value="ECO:0007669"/>
    <property type="project" value="UniProtKB-ARBA"/>
</dbReference>
<dbReference type="AlphaFoldDB" id="A0A9E6RCB9"/>
<organism evidence="14 15">
    <name type="scientific">Chenggangzhangella methanolivorans</name>
    <dbReference type="NCBI Taxonomy" id="1437009"/>
    <lineage>
        <taxon>Bacteria</taxon>
        <taxon>Pseudomonadati</taxon>
        <taxon>Pseudomonadota</taxon>
        <taxon>Alphaproteobacteria</taxon>
        <taxon>Hyphomicrobiales</taxon>
        <taxon>Methylopilaceae</taxon>
        <taxon>Chenggangzhangella</taxon>
    </lineage>
</organism>
<dbReference type="Pfam" id="PF22629">
    <property type="entry name" value="ACT_AHAS_ss"/>
    <property type="match status" value="1"/>
</dbReference>
<dbReference type="PANTHER" id="PTHR10996:SF282">
    <property type="entry name" value="D-3-PHOSPHOGLYCERATE DEHYDROGENASE 1-RELATED"/>
    <property type="match status" value="1"/>
</dbReference>
<evidence type="ECO:0000313" key="14">
    <source>
        <dbReference type="EMBL" id="QZO02234.1"/>
    </source>
</evidence>
<evidence type="ECO:0000256" key="1">
    <source>
        <dbReference type="ARBA" id="ARBA00003800"/>
    </source>
</evidence>
<evidence type="ECO:0000256" key="7">
    <source>
        <dbReference type="ARBA" id="ARBA00023002"/>
    </source>
</evidence>
<evidence type="ECO:0000256" key="6">
    <source>
        <dbReference type="ARBA" id="ARBA00021582"/>
    </source>
</evidence>
<dbReference type="CDD" id="cd12176">
    <property type="entry name" value="PGDH_3"/>
    <property type="match status" value="1"/>
</dbReference>
<keyword evidence="8" id="KW-0520">NAD</keyword>
<dbReference type="Proteomes" id="UP000825701">
    <property type="component" value="Chromosome"/>
</dbReference>
<evidence type="ECO:0000256" key="5">
    <source>
        <dbReference type="ARBA" id="ARBA00013143"/>
    </source>
</evidence>
<accession>A0A9E6RCB9</accession>
<dbReference type="EC" id="1.1.1.399" evidence="4"/>
<dbReference type="SUPFAM" id="SSF52283">
    <property type="entry name" value="Formate/glycerate dehydrogenase catalytic domain-like"/>
    <property type="match status" value="1"/>
</dbReference>